<keyword evidence="7" id="KW-1185">Reference proteome</keyword>
<dbReference type="AlphaFoldDB" id="A0A9W8IYP1"/>
<evidence type="ECO:0000256" key="4">
    <source>
        <dbReference type="ARBA" id="ARBA00022833"/>
    </source>
</evidence>
<evidence type="ECO:0000313" key="6">
    <source>
        <dbReference type="EMBL" id="KAJ2921370.1"/>
    </source>
</evidence>
<dbReference type="PANTHER" id="PTHR46481">
    <property type="entry name" value="ZINC FINGER BED DOMAIN-CONTAINING PROTEIN 4"/>
    <property type="match status" value="1"/>
</dbReference>
<comment type="subcellular location">
    <subcellularLocation>
        <location evidence="1">Nucleus</location>
    </subcellularLocation>
</comment>
<comment type="caution">
    <text evidence="6">The sequence shown here is derived from an EMBL/GenBank/DDBJ whole genome shotgun (WGS) entry which is preliminary data.</text>
</comment>
<evidence type="ECO:0000256" key="5">
    <source>
        <dbReference type="ARBA" id="ARBA00023242"/>
    </source>
</evidence>
<sequence>MRRHLYGHHLDEWVAECDQRGLKIIAKEAQQYVAAYWARKGQATVEEAPESAVPEFTHDTFIEVLADFIIADDQSINVVESVFFRRLLLLLRKELRDEDIPHRTFVRNHICKRWDIYMDELRGELKNAVGKISLTTDLWSDPNLRPFMAVTAHWIEAKTVQTAEGPVTNLNLRADLIAFYNLPGRHTGKHLGTALLHVLDRLKIAGKIGWVTVDNTSNNNTMMEHLAILLNRRNITFSARNNRIWCFLHITNLACKAVLGAITNVGLTALNVDEEDPESEPVSEAPDRDIIAHARTLIRVIRASSLRRDRFATIQQSLHPDQQPLELIHDVDTRWSSTLLMIERFVELKECINMMILGNRDLQKYCLAESEWEILNNYILILRVPHAFQQKLSHEKVPTLYQALPHFHRMIAAGRGRRS</sequence>
<accession>A0A9W8IYP1</accession>
<evidence type="ECO:0000256" key="3">
    <source>
        <dbReference type="ARBA" id="ARBA00022771"/>
    </source>
</evidence>
<feature type="non-terminal residue" evidence="6">
    <location>
        <position position="1"/>
    </location>
</feature>
<evidence type="ECO:0000256" key="2">
    <source>
        <dbReference type="ARBA" id="ARBA00022723"/>
    </source>
</evidence>
<dbReference type="GO" id="GO:0005634">
    <property type="term" value="C:nucleus"/>
    <property type="evidence" value="ECO:0007669"/>
    <property type="project" value="UniProtKB-SubCell"/>
</dbReference>
<proteinExistence type="predicted"/>
<dbReference type="OrthoDB" id="3250324at2759"/>
<protein>
    <submittedName>
        <fullName evidence="6">Uncharacterized protein</fullName>
    </submittedName>
</protein>
<keyword evidence="2" id="KW-0479">Metal-binding</keyword>
<organism evidence="6 7">
    <name type="scientific">Candolleomyces eurysporus</name>
    <dbReference type="NCBI Taxonomy" id="2828524"/>
    <lineage>
        <taxon>Eukaryota</taxon>
        <taxon>Fungi</taxon>
        <taxon>Dikarya</taxon>
        <taxon>Basidiomycota</taxon>
        <taxon>Agaricomycotina</taxon>
        <taxon>Agaricomycetes</taxon>
        <taxon>Agaricomycetidae</taxon>
        <taxon>Agaricales</taxon>
        <taxon>Agaricineae</taxon>
        <taxon>Psathyrellaceae</taxon>
        <taxon>Candolleomyces</taxon>
    </lineage>
</organism>
<gene>
    <name evidence="6" type="ORF">H1R20_g15725</name>
</gene>
<keyword evidence="3" id="KW-0863">Zinc-finger</keyword>
<evidence type="ECO:0000256" key="1">
    <source>
        <dbReference type="ARBA" id="ARBA00004123"/>
    </source>
</evidence>
<keyword evidence="4" id="KW-0862">Zinc</keyword>
<keyword evidence="5" id="KW-0539">Nucleus</keyword>
<dbReference type="GO" id="GO:0008270">
    <property type="term" value="F:zinc ion binding"/>
    <property type="evidence" value="ECO:0007669"/>
    <property type="project" value="UniProtKB-KW"/>
</dbReference>
<dbReference type="PANTHER" id="PTHR46481:SF10">
    <property type="entry name" value="ZINC FINGER BED DOMAIN-CONTAINING PROTEIN 39"/>
    <property type="match status" value="1"/>
</dbReference>
<dbReference type="InterPro" id="IPR012337">
    <property type="entry name" value="RNaseH-like_sf"/>
</dbReference>
<dbReference type="SUPFAM" id="SSF53098">
    <property type="entry name" value="Ribonuclease H-like"/>
    <property type="match status" value="1"/>
</dbReference>
<dbReference type="EMBL" id="JANBPK010001615">
    <property type="protein sequence ID" value="KAJ2921370.1"/>
    <property type="molecule type" value="Genomic_DNA"/>
</dbReference>
<dbReference type="InterPro" id="IPR052035">
    <property type="entry name" value="ZnF_BED_domain_contain"/>
</dbReference>
<name>A0A9W8IYP1_9AGAR</name>
<evidence type="ECO:0000313" key="7">
    <source>
        <dbReference type="Proteomes" id="UP001140091"/>
    </source>
</evidence>
<reference evidence="6" key="1">
    <citation type="submission" date="2022-06" db="EMBL/GenBank/DDBJ databases">
        <title>Genome Sequence of Candolleomyces eurysporus.</title>
        <authorList>
            <person name="Buettner E."/>
        </authorList>
    </citation>
    <scope>NUCLEOTIDE SEQUENCE</scope>
    <source>
        <strain evidence="6">VTCC 930004</strain>
    </source>
</reference>
<dbReference type="Proteomes" id="UP001140091">
    <property type="component" value="Unassembled WGS sequence"/>
</dbReference>